<dbReference type="EMBL" id="CAUJNA010001968">
    <property type="protein sequence ID" value="CAJ1389922.1"/>
    <property type="molecule type" value="Genomic_DNA"/>
</dbReference>
<sequence>MRKFLLVLPLLEAARPAIDRDLVQDASSLQLDSDKETALAEMSFDFQDSMSTWGTATTTYLPGLQGNEVPGVLHRLHIGPQYMPELFDERMDQDLRASIILGQGSWLAVPTTTFNYDAVHVRSGRVFFVGLAAMAEWPTSVVKASISAMREAKPVSFVLAASNGLLLRQMLWELTQKLLPDVDEERQNVMRCNLHSSRKGRTFMLLTLGVGFHTATDGQLIAGAQAAGASQLALAMLDALRDRGSCQALYEVVEDDERCYEYDCTFKKTPAAMTVEDTLAALVPMPNFNAAPKPNNLQREPRRCGAASCEAALSPEELKTLPWDRLGLTRVQVKDNGLEPTAHDLGGVKVFAIPGRTEHKPKAAILLSSADEAAALEDLAKLSQDLAGLLMQNVHLLTPAGLVLAGTELKLYQITNLVEGMKAHLIKSHHAEVAEGLINCSLELEEKEDADNHRAMALISLGVPWDVVTVGKVDVLDQAKDNCALALTVAAMNEVRRSRSCAVLEEIAEIARKTQCKLVDTIGKDADIPNIEPWPSTAILPLPPLGWFDAPVLSDAGLSPPRSASAKVDGLEGDATSGDEVFGHPRAGLAPEPGLRRLGPIKPT</sequence>
<reference evidence="2" key="1">
    <citation type="submission" date="2023-08" db="EMBL/GenBank/DDBJ databases">
        <authorList>
            <person name="Chen Y."/>
            <person name="Shah S."/>
            <person name="Dougan E. K."/>
            <person name="Thang M."/>
            <person name="Chan C."/>
        </authorList>
    </citation>
    <scope>NUCLEOTIDE SEQUENCE</scope>
</reference>
<name>A0AA36ING8_9DINO</name>
<organism evidence="2 3">
    <name type="scientific">Effrenium voratum</name>
    <dbReference type="NCBI Taxonomy" id="2562239"/>
    <lineage>
        <taxon>Eukaryota</taxon>
        <taxon>Sar</taxon>
        <taxon>Alveolata</taxon>
        <taxon>Dinophyceae</taxon>
        <taxon>Suessiales</taxon>
        <taxon>Symbiodiniaceae</taxon>
        <taxon>Effrenium</taxon>
    </lineage>
</organism>
<comment type="caution">
    <text evidence="2">The sequence shown here is derived from an EMBL/GenBank/DDBJ whole genome shotgun (WGS) entry which is preliminary data.</text>
</comment>
<evidence type="ECO:0000313" key="3">
    <source>
        <dbReference type="Proteomes" id="UP001178507"/>
    </source>
</evidence>
<dbReference type="AlphaFoldDB" id="A0AA36ING8"/>
<dbReference type="Proteomes" id="UP001178507">
    <property type="component" value="Unassembled WGS sequence"/>
</dbReference>
<keyword evidence="3" id="KW-1185">Reference proteome</keyword>
<protein>
    <submittedName>
        <fullName evidence="2">Uncharacterized protein</fullName>
    </submittedName>
</protein>
<evidence type="ECO:0000313" key="2">
    <source>
        <dbReference type="EMBL" id="CAJ1389922.1"/>
    </source>
</evidence>
<gene>
    <name evidence="2" type="ORF">EVOR1521_LOCUS15450</name>
</gene>
<evidence type="ECO:0000256" key="1">
    <source>
        <dbReference type="SAM" id="MobiDB-lite"/>
    </source>
</evidence>
<proteinExistence type="predicted"/>
<feature type="region of interest" description="Disordered" evidence="1">
    <location>
        <begin position="559"/>
        <end position="604"/>
    </location>
</feature>
<accession>A0AA36ING8</accession>